<dbReference type="Proteomes" id="UP000712673">
    <property type="component" value="Unassembled WGS sequence"/>
</dbReference>
<accession>A0A937W393</accession>
<dbReference type="Pfam" id="PF05711">
    <property type="entry name" value="TylF"/>
    <property type="match status" value="1"/>
</dbReference>
<organism evidence="1 2">
    <name type="scientific">Tectimicrobiota bacterium</name>
    <dbReference type="NCBI Taxonomy" id="2528274"/>
    <lineage>
        <taxon>Bacteria</taxon>
        <taxon>Pseudomonadati</taxon>
        <taxon>Nitrospinota/Tectimicrobiota group</taxon>
        <taxon>Candidatus Tectimicrobiota</taxon>
    </lineage>
</organism>
<proteinExistence type="predicted"/>
<comment type="caution">
    <text evidence="1">The sequence shown here is derived from an EMBL/GenBank/DDBJ whole genome shotgun (WGS) entry which is preliminary data.</text>
</comment>
<evidence type="ECO:0000313" key="1">
    <source>
        <dbReference type="EMBL" id="MBM3226128.1"/>
    </source>
</evidence>
<keyword evidence="1" id="KW-0808">Transferase</keyword>
<protein>
    <submittedName>
        <fullName evidence="1">Methyltransferase</fullName>
    </submittedName>
</protein>
<dbReference type="EMBL" id="VGLS01000797">
    <property type="protein sequence ID" value="MBM3226128.1"/>
    <property type="molecule type" value="Genomic_DNA"/>
</dbReference>
<dbReference type="Gene3D" id="3.40.50.150">
    <property type="entry name" value="Vaccinia Virus protein VP39"/>
    <property type="match status" value="1"/>
</dbReference>
<evidence type="ECO:0000313" key="2">
    <source>
        <dbReference type="Proteomes" id="UP000712673"/>
    </source>
</evidence>
<dbReference type="GO" id="GO:0008168">
    <property type="term" value="F:methyltransferase activity"/>
    <property type="evidence" value="ECO:0007669"/>
    <property type="project" value="UniProtKB-KW"/>
</dbReference>
<dbReference type="AlphaFoldDB" id="A0A937W393"/>
<sequence length="251" mass="28518">MIAKHIKSFLERRGFVLGGDLNKNDRAGALHKAWGHIFTNHICGDYVEFGVYHGGSFVESYKQYKTFDRWLQGQLVSPEAWRRTVAQRYSSQKAHFHGLDTFAGMPENTEGNATFAAGTYAASHSAVKAKCLEAGMPAEAFSLYEGPFSETAVALSQRLSQKIAIANIDCDIYGSAVDALESIRDRFQLGCVLMFDDYNAYCADNRQGERRAFREFCDTAPFKFEPWFSYQRWLRLVGQYRPILKWRLADS</sequence>
<gene>
    <name evidence="1" type="ORF">FJZ47_20360</name>
</gene>
<dbReference type="PANTHER" id="PTHR40036:SF1">
    <property type="entry name" value="MACROCIN O-METHYLTRANSFERASE"/>
    <property type="match status" value="1"/>
</dbReference>
<dbReference type="PANTHER" id="PTHR40036">
    <property type="entry name" value="MACROCIN O-METHYLTRANSFERASE"/>
    <property type="match status" value="1"/>
</dbReference>
<reference evidence="1" key="1">
    <citation type="submission" date="2019-03" db="EMBL/GenBank/DDBJ databases">
        <title>Lake Tanganyika Metagenome-Assembled Genomes (MAGs).</title>
        <authorList>
            <person name="Tran P."/>
        </authorList>
    </citation>
    <scope>NUCLEOTIDE SEQUENCE</scope>
    <source>
        <strain evidence="1">K_DeepCast_65m_m2_066</strain>
    </source>
</reference>
<dbReference type="InterPro" id="IPR008884">
    <property type="entry name" value="TylF_MeTrfase"/>
</dbReference>
<dbReference type="GO" id="GO:0032259">
    <property type="term" value="P:methylation"/>
    <property type="evidence" value="ECO:0007669"/>
    <property type="project" value="UniProtKB-KW"/>
</dbReference>
<keyword evidence="1" id="KW-0489">Methyltransferase</keyword>
<dbReference type="InterPro" id="IPR029063">
    <property type="entry name" value="SAM-dependent_MTases_sf"/>
</dbReference>
<name>A0A937W393_UNCTE</name>